<gene>
    <name evidence="1" type="ORF">ERS008202_01436</name>
</gene>
<accession>A0A655C3H6</accession>
<dbReference type="Proteomes" id="UP000039541">
    <property type="component" value="Unassembled WGS sequence"/>
</dbReference>
<sequence length="127" mass="15031">MAQFQFENRFRLGFADAETRHQRGFRLILVTDNLNHFVDVEKRHQQTFEDMQALKHFLQTIVQTTAYRVATERQPLGEDLQQVFHRRTTIQTDHVQVNTVAFFQIGGGEQMVHHLFHIHTVGAWHNH</sequence>
<evidence type="ECO:0000313" key="2">
    <source>
        <dbReference type="Proteomes" id="UP000039541"/>
    </source>
</evidence>
<name>A0A655C3H6_SALET</name>
<protein>
    <submittedName>
        <fullName evidence="1">Uncharacterized protein</fullName>
    </submittedName>
</protein>
<proteinExistence type="predicted"/>
<dbReference type="EMBL" id="CQPC01000014">
    <property type="protein sequence ID" value="CNT93258.1"/>
    <property type="molecule type" value="Genomic_DNA"/>
</dbReference>
<organism evidence="1 2">
    <name type="scientific">Salmonella enterica subsp. enterica serovar Bovismorbificans</name>
    <dbReference type="NCBI Taxonomy" id="58097"/>
    <lineage>
        <taxon>Bacteria</taxon>
        <taxon>Pseudomonadati</taxon>
        <taxon>Pseudomonadota</taxon>
        <taxon>Gammaproteobacteria</taxon>
        <taxon>Enterobacterales</taxon>
        <taxon>Enterobacteriaceae</taxon>
        <taxon>Salmonella</taxon>
    </lineage>
</organism>
<reference evidence="1 2" key="1">
    <citation type="submission" date="2015-03" db="EMBL/GenBank/DDBJ databases">
        <authorList>
            <consortium name="Pathogen Informatics"/>
        </authorList>
    </citation>
    <scope>NUCLEOTIDE SEQUENCE [LARGE SCALE GENOMIC DNA]</scope>
    <source>
        <strain evidence="1 2">3476</strain>
    </source>
</reference>
<evidence type="ECO:0000313" key="1">
    <source>
        <dbReference type="EMBL" id="CNT93258.1"/>
    </source>
</evidence>
<dbReference type="AlphaFoldDB" id="A0A655C3H6"/>